<evidence type="ECO:0000256" key="6">
    <source>
        <dbReference type="ARBA" id="ARBA00022801"/>
    </source>
</evidence>
<dbReference type="InterPro" id="IPR021190">
    <property type="entry name" value="Pept_M10A"/>
</dbReference>
<keyword evidence="6" id="KW-0378">Hydrolase</keyword>
<keyword evidence="5 9" id="KW-0732">Signal</keyword>
<keyword evidence="12" id="KW-1185">Reference proteome</keyword>
<organism evidence="11 12">
    <name type="scientific">Breoghania corrubedonensis</name>
    <dbReference type="NCBI Taxonomy" id="665038"/>
    <lineage>
        <taxon>Bacteria</taxon>
        <taxon>Pseudomonadati</taxon>
        <taxon>Pseudomonadota</taxon>
        <taxon>Alphaproteobacteria</taxon>
        <taxon>Hyphomicrobiales</taxon>
        <taxon>Stappiaceae</taxon>
        <taxon>Breoghania</taxon>
    </lineage>
</organism>
<evidence type="ECO:0000256" key="7">
    <source>
        <dbReference type="ARBA" id="ARBA00022833"/>
    </source>
</evidence>
<dbReference type="EMBL" id="QAYG01000003">
    <property type="protein sequence ID" value="PTW60967.1"/>
    <property type="molecule type" value="Genomic_DNA"/>
</dbReference>
<dbReference type="PANTHER" id="PTHR10201">
    <property type="entry name" value="MATRIX METALLOPROTEINASE"/>
    <property type="match status" value="1"/>
</dbReference>
<feature type="chain" id="PRO_5015612897" evidence="9">
    <location>
        <begin position="27"/>
        <end position="256"/>
    </location>
</feature>
<evidence type="ECO:0000256" key="1">
    <source>
        <dbReference type="ARBA" id="ARBA00001947"/>
    </source>
</evidence>
<evidence type="ECO:0000313" key="11">
    <source>
        <dbReference type="EMBL" id="PTW60967.1"/>
    </source>
</evidence>
<evidence type="ECO:0000256" key="4">
    <source>
        <dbReference type="ARBA" id="ARBA00022723"/>
    </source>
</evidence>
<dbReference type="SUPFAM" id="SSF55486">
    <property type="entry name" value="Metalloproteases ('zincins'), catalytic domain"/>
    <property type="match status" value="1"/>
</dbReference>
<feature type="domain" description="Peptidase metallopeptidase" evidence="10">
    <location>
        <begin position="38"/>
        <end position="250"/>
    </location>
</feature>
<reference evidence="11 12" key="1">
    <citation type="submission" date="2018-04" db="EMBL/GenBank/DDBJ databases">
        <title>Genomic Encyclopedia of Archaeal and Bacterial Type Strains, Phase II (KMG-II): from individual species to whole genera.</title>
        <authorList>
            <person name="Goeker M."/>
        </authorList>
    </citation>
    <scope>NUCLEOTIDE SEQUENCE [LARGE SCALE GENOMIC DNA]</scope>
    <source>
        <strain evidence="11 12">DSM 23382</strain>
    </source>
</reference>
<dbReference type="GO" id="GO:0004222">
    <property type="term" value="F:metalloendopeptidase activity"/>
    <property type="evidence" value="ECO:0007669"/>
    <property type="project" value="InterPro"/>
</dbReference>
<dbReference type="RefSeq" id="WP_107989789.1">
    <property type="nucleotide sequence ID" value="NZ_QAYG01000003.1"/>
</dbReference>
<keyword evidence="4" id="KW-0479">Metal-binding</keyword>
<dbReference type="GO" id="GO:0008270">
    <property type="term" value="F:zinc ion binding"/>
    <property type="evidence" value="ECO:0007669"/>
    <property type="project" value="InterPro"/>
</dbReference>
<name>A0A2T5VB46_9HYPH</name>
<evidence type="ECO:0000256" key="2">
    <source>
        <dbReference type="ARBA" id="ARBA00010370"/>
    </source>
</evidence>
<protein>
    <submittedName>
        <fullName evidence="11">Matrixin</fullName>
    </submittedName>
</protein>
<dbReference type="Proteomes" id="UP000244081">
    <property type="component" value="Unassembled WGS sequence"/>
</dbReference>
<accession>A0A2T5VB46</accession>
<dbReference type="AlphaFoldDB" id="A0A2T5VB46"/>
<evidence type="ECO:0000256" key="9">
    <source>
        <dbReference type="SAM" id="SignalP"/>
    </source>
</evidence>
<dbReference type="PANTHER" id="PTHR10201:SF291">
    <property type="entry name" value="MATRIX METALLOPROTEINASE 1, ISOFORM C-RELATED"/>
    <property type="match status" value="1"/>
</dbReference>
<feature type="signal peptide" evidence="9">
    <location>
        <begin position="1"/>
        <end position="26"/>
    </location>
</feature>
<dbReference type="PRINTS" id="PR00138">
    <property type="entry name" value="MATRIXIN"/>
</dbReference>
<comment type="cofactor">
    <cofactor evidence="1">
        <name>Zn(2+)</name>
        <dbReference type="ChEBI" id="CHEBI:29105"/>
    </cofactor>
</comment>
<comment type="caution">
    <text evidence="11">The sequence shown here is derived from an EMBL/GenBank/DDBJ whole genome shotgun (WGS) entry which is preliminary data.</text>
</comment>
<dbReference type="Gene3D" id="3.40.390.10">
    <property type="entry name" value="Collagenase (Catalytic Domain)"/>
    <property type="match status" value="1"/>
</dbReference>
<gene>
    <name evidence="11" type="ORF">C8N35_103148</name>
</gene>
<dbReference type="GO" id="GO:0030198">
    <property type="term" value="P:extracellular matrix organization"/>
    <property type="evidence" value="ECO:0007669"/>
    <property type="project" value="TreeGrafter"/>
</dbReference>
<dbReference type="GO" id="GO:0030574">
    <property type="term" value="P:collagen catabolic process"/>
    <property type="evidence" value="ECO:0007669"/>
    <property type="project" value="TreeGrafter"/>
</dbReference>
<keyword evidence="7" id="KW-0862">Zinc</keyword>
<keyword evidence="8" id="KW-0482">Metalloprotease</keyword>
<dbReference type="InterPro" id="IPR001818">
    <property type="entry name" value="Pept_M10_metallopeptidase"/>
</dbReference>
<proteinExistence type="inferred from homology"/>
<comment type="similarity">
    <text evidence="2">Belongs to the peptidase M10A family.</text>
</comment>
<dbReference type="GO" id="GO:0031012">
    <property type="term" value="C:extracellular matrix"/>
    <property type="evidence" value="ECO:0007669"/>
    <property type="project" value="InterPro"/>
</dbReference>
<evidence type="ECO:0000313" key="12">
    <source>
        <dbReference type="Proteomes" id="UP000244081"/>
    </source>
</evidence>
<sequence length="256" mass="27609">MAVRIVVAGLAFFAALTGAGATTAMAGPKYKLLRLDGRIVKWGEPRLGAPAHITYAFATGPFSDVEARNCKRIERLDDVARRNGLAVADIERQAEAAFGLWHAVAGVSFSRIANPERADIVIGAQGTPRGYAFANVRYRQDGQDAARPASDRGMNVGTAKEDVQAEMGRGPVVAIEKSAICLNPERAWKIGTHDGRDGYDLRFTFTHEIGHAIGLDHYARPGEIMHFKYSEQIAGPQPGDIAGIRRLYGAPVQAAK</sequence>
<dbReference type="SMART" id="SM00235">
    <property type="entry name" value="ZnMc"/>
    <property type="match status" value="1"/>
</dbReference>
<evidence type="ECO:0000256" key="8">
    <source>
        <dbReference type="ARBA" id="ARBA00023049"/>
    </source>
</evidence>
<dbReference type="Pfam" id="PF00413">
    <property type="entry name" value="Peptidase_M10"/>
    <property type="match status" value="1"/>
</dbReference>
<dbReference type="InterPro" id="IPR024079">
    <property type="entry name" value="MetalloPept_cat_dom_sf"/>
</dbReference>
<evidence type="ECO:0000259" key="10">
    <source>
        <dbReference type="SMART" id="SM00235"/>
    </source>
</evidence>
<keyword evidence="3" id="KW-0645">Protease</keyword>
<evidence type="ECO:0000256" key="3">
    <source>
        <dbReference type="ARBA" id="ARBA00022670"/>
    </source>
</evidence>
<evidence type="ECO:0000256" key="5">
    <source>
        <dbReference type="ARBA" id="ARBA00022729"/>
    </source>
</evidence>
<dbReference type="GO" id="GO:0006508">
    <property type="term" value="P:proteolysis"/>
    <property type="evidence" value="ECO:0007669"/>
    <property type="project" value="UniProtKB-KW"/>
</dbReference>
<dbReference type="InterPro" id="IPR006026">
    <property type="entry name" value="Peptidase_Metallo"/>
</dbReference>